<accession>U3LWW7</accession>
<name>U3LWW7_BORTU</name>
<dbReference type="PROSITE" id="PS51257">
    <property type="entry name" value="PROKAR_LIPOPROTEIN"/>
    <property type="match status" value="1"/>
</dbReference>
<evidence type="ECO:0000313" key="1">
    <source>
        <dbReference type="EMBL" id="AGN32385.1"/>
    </source>
</evidence>
<organism evidence="1">
    <name type="scientific">Borrelia turicatae</name>
    <dbReference type="NCBI Taxonomy" id="142"/>
    <lineage>
        <taxon>Bacteria</taxon>
        <taxon>Pseudomonadati</taxon>
        <taxon>Spirochaetota</taxon>
        <taxon>Spirochaetia</taxon>
        <taxon>Spirochaetales</taxon>
        <taxon>Borreliaceae</taxon>
        <taxon>Borrelia</taxon>
    </lineage>
</organism>
<reference evidence="1" key="1">
    <citation type="journal article" date="2013" name="PLoS Negl. Trop. Dis.">
        <title>Sequence Analysis and Serological Responses against Borrelia turicatae BipA, a Putative Species-Specific Antigen.</title>
        <authorList>
            <person name="Lopez J.E."/>
            <person name="Wilder H.K."/>
            <person name="Boyle W."/>
            <person name="Drumheller L.B."/>
            <person name="Thornton J.A."/>
            <person name="Willeford B."/>
            <person name="Morgan T.W."/>
            <person name="Varela-Stokes A."/>
        </authorList>
    </citation>
    <scope>NUCLEOTIDE SEQUENCE</scope>
    <source>
        <strain evidence="1">TCB-1</strain>
    </source>
</reference>
<proteinExistence type="predicted"/>
<sequence length="608" mass="64613">MWFVRRVDMKNFGIIVLFLSTLTLSCKFYDTGSTSYWSVDNDGFVQGTKSFVDSPLRKPDRFDQEVSAGGKKIEKAVSRNLRVAGGQRQGIADDGIGVAGVREAGGVLKDAGNAVQRDINGSGEGIKNDVIQNPEGVGVQVAVGSADTGADSGQEAGNAVQRDVDGSGEGIKNDVIQNPGSVGVQVAVGSADTGADSGQEAGKVFQNLGDTGTQSIQRVVSSSDLNSDLGVGNKDGISTNGMSTNHVTENENSINSITSTSSGLNTALQMAGTSTRTSGYEGEITTNTQDRTFVETGTQDSKAQYSDFSDQDIRDKVLGSVVGGVVDNVMSGIDNVIQGAGTFATAAMQGVGTVIDVLQDVGTFVISDIQNMGARMLFGTGENSSVASEGSESVMSLSSNDSSEAKDVTVVLSSDVTSKGNDVAVGLSSDETQVIGRLEKYLQSAIKINGRSDSDQSNLESGRKKFFNWLKTSDTNASKRKELVQDLQKVFDLIKEKSSDSTELKHWVQSIVDRIEDKSTIVDIDSDDELNNDKEVDFLIENTLASRDYSGFAVSLLFQSLADTLYDSDNNRDKSEEQIFQDLRKVFSDSSDKSEGVVGFKSKIEATN</sequence>
<dbReference type="EMBL" id="KC845529">
    <property type="protein sequence ID" value="AGN32385.1"/>
    <property type="molecule type" value="Genomic_DNA"/>
</dbReference>
<dbReference type="AlphaFoldDB" id="U3LWW7"/>
<gene>
    <name evidence="1" type="primary">bipA</name>
</gene>
<protein>
    <submittedName>
        <fullName evidence="1">Immunogenic protein A</fullName>
    </submittedName>
</protein>